<evidence type="ECO:0000313" key="2">
    <source>
        <dbReference type="EMBL" id="GAA0587488.1"/>
    </source>
</evidence>
<keyword evidence="1" id="KW-0812">Transmembrane</keyword>
<dbReference type="EMBL" id="BAAADD010000013">
    <property type="protein sequence ID" value="GAA0587488.1"/>
    <property type="molecule type" value="Genomic_DNA"/>
</dbReference>
<keyword evidence="1" id="KW-1133">Transmembrane helix</keyword>
<keyword evidence="3" id="KW-1185">Reference proteome</keyword>
<comment type="caution">
    <text evidence="2">The sequence shown here is derived from an EMBL/GenBank/DDBJ whole genome shotgun (WGS) entry which is preliminary data.</text>
</comment>
<reference evidence="3" key="1">
    <citation type="journal article" date="2019" name="Int. J. Syst. Evol. Microbiol.">
        <title>The Global Catalogue of Microorganisms (GCM) 10K type strain sequencing project: providing services to taxonomists for standard genome sequencing and annotation.</title>
        <authorList>
            <consortium name="The Broad Institute Genomics Platform"/>
            <consortium name="The Broad Institute Genome Sequencing Center for Infectious Disease"/>
            <person name="Wu L."/>
            <person name="Ma J."/>
        </authorList>
    </citation>
    <scope>NUCLEOTIDE SEQUENCE [LARGE SCALE GENOMIC DNA]</scope>
    <source>
        <strain evidence="3">JCM 15089</strain>
    </source>
</reference>
<feature type="transmembrane region" description="Helical" evidence="1">
    <location>
        <begin position="89"/>
        <end position="106"/>
    </location>
</feature>
<proteinExistence type="predicted"/>
<protein>
    <recommendedName>
        <fullName evidence="4">VIT family protein</fullName>
    </recommendedName>
</protein>
<keyword evidence="1" id="KW-0472">Membrane</keyword>
<evidence type="ECO:0000256" key="1">
    <source>
        <dbReference type="SAM" id="Phobius"/>
    </source>
</evidence>
<sequence>MLKKLDKDEVERPGFDLRWISFGSPSAIVTSMALIVGLDTAIAPRETILASLLIIGIADNLSDSLSVHIYQEAERLKQHHAFRTTIANYLARFTVAMSFFVIFLALPTTPAVWISMGWGFFLLAVLSWLLARDRGVSAWSEILKHTGVAGVVVLVSKLMGMAIRSLVGV</sequence>
<name>A0ABP3QF79_9PROT</name>
<gene>
    <name evidence="2" type="ORF">GCM10008942_40640</name>
</gene>
<organism evidence="2 3">
    <name type="scientific">Rhizomicrobium electricum</name>
    <dbReference type="NCBI Taxonomy" id="480070"/>
    <lineage>
        <taxon>Bacteria</taxon>
        <taxon>Pseudomonadati</taxon>
        <taxon>Pseudomonadota</taxon>
        <taxon>Alphaproteobacteria</taxon>
        <taxon>Micropepsales</taxon>
        <taxon>Micropepsaceae</taxon>
        <taxon>Rhizomicrobium</taxon>
    </lineage>
</organism>
<dbReference type="RefSeq" id="WP_166937456.1">
    <property type="nucleotide sequence ID" value="NZ_BAAADD010000013.1"/>
</dbReference>
<evidence type="ECO:0000313" key="3">
    <source>
        <dbReference type="Proteomes" id="UP001499951"/>
    </source>
</evidence>
<feature type="transmembrane region" description="Helical" evidence="1">
    <location>
        <begin position="112"/>
        <end position="130"/>
    </location>
</feature>
<dbReference type="Proteomes" id="UP001499951">
    <property type="component" value="Unassembled WGS sequence"/>
</dbReference>
<feature type="transmembrane region" description="Helical" evidence="1">
    <location>
        <begin position="20"/>
        <end position="42"/>
    </location>
</feature>
<accession>A0ABP3QF79</accession>
<feature type="transmembrane region" description="Helical" evidence="1">
    <location>
        <begin position="48"/>
        <end position="69"/>
    </location>
</feature>
<evidence type="ECO:0008006" key="4">
    <source>
        <dbReference type="Google" id="ProtNLM"/>
    </source>
</evidence>